<dbReference type="Proteomes" id="UP001176941">
    <property type="component" value="Chromosome 19"/>
</dbReference>
<dbReference type="EMBL" id="OX459955">
    <property type="protein sequence ID" value="CAI9159915.1"/>
    <property type="molecule type" value="Genomic_DNA"/>
</dbReference>
<evidence type="ECO:0000313" key="2">
    <source>
        <dbReference type="EMBL" id="CAI9159915.1"/>
    </source>
</evidence>
<evidence type="ECO:0000313" key="3">
    <source>
        <dbReference type="Proteomes" id="UP001176941"/>
    </source>
</evidence>
<keyword evidence="3" id="KW-1185">Reference proteome</keyword>
<feature type="compositionally biased region" description="Basic and acidic residues" evidence="1">
    <location>
        <begin position="1"/>
        <end position="12"/>
    </location>
</feature>
<evidence type="ECO:0000256" key="1">
    <source>
        <dbReference type="SAM" id="MobiDB-lite"/>
    </source>
</evidence>
<protein>
    <submittedName>
        <fullName evidence="2">Uncharacterized protein</fullName>
    </submittedName>
</protein>
<reference evidence="2" key="1">
    <citation type="submission" date="2023-04" db="EMBL/GenBank/DDBJ databases">
        <authorList>
            <consortium name="ELIXIR-Norway"/>
        </authorList>
    </citation>
    <scope>NUCLEOTIDE SEQUENCE [LARGE SCALE GENOMIC DNA]</scope>
</reference>
<sequence>MGPLDKAAREGPAKPASLSSFSSSSQITSKHHSQNQLAEFLAEMPPAKDSQLQALGFAPAGLRQQLVTQQVHPVQAEGLVTERVITMGMCRPRPSRQSGGEGTAAPVRWAGGELGACGP</sequence>
<feature type="region of interest" description="Disordered" evidence="1">
    <location>
        <begin position="90"/>
        <end position="119"/>
    </location>
</feature>
<proteinExistence type="predicted"/>
<feature type="region of interest" description="Disordered" evidence="1">
    <location>
        <begin position="1"/>
        <end position="35"/>
    </location>
</feature>
<feature type="compositionally biased region" description="Low complexity" evidence="1">
    <location>
        <begin position="17"/>
        <end position="28"/>
    </location>
</feature>
<gene>
    <name evidence="2" type="ORF">MRATA1EN1_LOCUS8877</name>
</gene>
<accession>A0ABN8YEA7</accession>
<organism evidence="2 3">
    <name type="scientific">Rangifer tarandus platyrhynchus</name>
    <name type="common">Svalbard reindeer</name>
    <dbReference type="NCBI Taxonomy" id="3082113"/>
    <lineage>
        <taxon>Eukaryota</taxon>
        <taxon>Metazoa</taxon>
        <taxon>Chordata</taxon>
        <taxon>Craniata</taxon>
        <taxon>Vertebrata</taxon>
        <taxon>Euteleostomi</taxon>
        <taxon>Mammalia</taxon>
        <taxon>Eutheria</taxon>
        <taxon>Laurasiatheria</taxon>
        <taxon>Artiodactyla</taxon>
        <taxon>Ruminantia</taxon>
        <taxon>Pecora</taxon>
        <taxon>Cervidae</taxon>
        <taxon>Odocoileinae</taxon>
        <taxon>Rangifer</taxon>
    </lineage>
</organism>
<name>A0ABN8YEA7_RANTA</name>